<dbReference type="RefSeq" id="XP_025070842.1">
    <property type="nucleotide sequence ID" value="XM_025215057.1"/>
</dbReference>
<feature type="region of interest" description="Disordered" evidence="1">
    <location>
        <begin position="1"/>
        <end position="60"/>
    </location>
</feature>
<feature type="compositionally biased region" description="Low complexity" evidence="1">
    <location>
        <begin position="42"/>
        <end position="51"/>
    </location>
</feature>
<dbReference type="AlphaFoldDB" id="A0A3Q0HGQ1"/>
<organism evidence="2 3">
    <name type="scientific">Alligator sinensis</name>
    <name type="common">Chinese alligator</name>
    <dbReference type="NCBI Taxonomy" id="38654"/>
    <lineage>
        <taxon>Eukaryota</taxon>
        <taxon>Metazoa</taxon>
        <taxon>Chordata</taxon>
        <taxon>Craniata</taxon>
        <taxon>Vertebrata</taxon>
        <taxon>Euteleostomi</taxon>
        <taxon>Archelosauria</taxon>
        <taxon>Archosauria</taxon>
        <taxon>Crocodylia</taxon>
        <taxon>Alligatoridae</taxon>
        <taxon>Alligatorinae</taxon>
        <taxon>Alligator</taxon>
    </lineage>
</organism>
<keyword evidence="2" id="KW-1185">Reference proteome</keyword>
<dbReference type="InParanoid" id="A0A3Q0HGQ1"/>
<reference evidence="3" key="1">
    <citation type="submission" date="2025-08" db="UniProtKB">
        <authorList>
            <consortium name="RefSeq"/>
        </authorList>
    </citation>
    <scope>IDENTIFICATION</scope>
</reference>
<gene>
    <name evidence="3" type="primary">LOC112551844</name>
</gene>
<proteinExistence type="predicted"/>
<evidence type="ECO:0000313" key="3">
    <source>
        <dbReference type="RefSeq" id="XP_025070842.1"/>
    </source>
</evidence>
<name>A0A3Q0HGQ1_ALLSI</name>
<feature type="region of interest" description="Disordered" evidence="1">
    <location>
        <begin position="276"/>
        <end position="330"/>
    </location>
</feature>
<dbReference type="GeneID" id="112551844"/>
<dbReference type="Proteomes" id="UP000189705">
    <property type="component" value="Unplaced"/>
</dbReference>
<protein>
    <submittedName>
        <fullName evidence="3">Uncharacterized protein LOC112551844</fullName>
    </submittedName>
</protein>
<accession>A0A3Q0HGQ1</accession>
<dbReference type="KEGG" id="asn:112551844"/>
<sequence length="330" mass="35174">MMQLPMVNLHPCQLQPGAESQPRPRGPRACRVYLQGGRLDTTRGTPTGTPQQTPPAPASSDRVCCLSPKPCHTALGAAAPGWALTMAAGLLRMAQGSRMSLQTPSSQAAAPGGLFLQEQVQSQRTVWAPEPVAGSALQQALGLGWRAADPGLGPNPRCGTAGRANPQHDHKGLVSWHHPRPQLLLQKCGQALARTPAVRALTCRADNNRACPAVSSACYGKRSLLSSHLGFILLQLQTCPRLSPQMAALAHLVRLLLARRQGVAIQRQALKPKSQVTKCQLASERPQLHSPSERPVLYLRENRPNASKHSHSGGSRAIKGKLAPPLLSSA</sequence>
<evidence type="ECO:0000256" key="1">
    <source>
        <dbReference type="SAM" id="MobiDB-lite"/>
    </source>
</evidence>
<evidence type="ECO:0000313" key="2">
    <source>
        <dbReference type="Proteomes" id="UP000189705"/>
    </source>
</evidence>